<dbReference type="Proteomes" id="UP000199634">
    <property type="component" value="Unassembled WGS sequence"/>
</dbReference>
<reference evidence="1 2" key="1">
    <citation type="submission" date="2016-10" db="EMBL/GenBank/DDBJ databases">
        <authorList>
            <person name="de Groot N.N."/>
        </authorList>
    </citation>
    <scope>NUCLEOTIDE SEQUENCE [LARGE SCALE GENOMIC DNA]</scope>
    <source>
        <strain evidence="1 2">CGMCC 1.10825</strain>
    </source>
</reference>
<dbReference type="AlphaFoldDB" id="A0A1H6LB42"/>
<keyword evidence="2" id="KW-1185">Reference proteome</keyword>
<dbReference type="RefSeq" id="WP_091098923.1">
    <property type="nucleotide sequence ID" value="NZ_FNXE01000021.1"/>
</dbReference>
<protein>
    <submittedName>
        <fullName evidence="1">Uncharacterized protein</fullName>
    </submittedName>
</protein>
<accession>A0A1H6LB42</accession>
<gene>
    <name evidence="1" type="ORF">SAMN02927937_01678</name>
</gene>
<proteinExistence type="predicted"/>
<organism evidence="1 2">
    <name type="scientific">Paenimyroides marinum</name>
    <dbReference type="NCBI Taxonomy" id="1159016"/>
    <lineage>
        <taxon>Bacteria</taxon>
        <taxon>Pseudomonadati</taxon>
        <taxon>Bacteroidota</taxon>
        <taxon>Flavobacteriia</taxon>
        <taxon>Flavobacteriales</taxon>
        <taxon>Flavobacteriaceae</taxon>
        <taxon>Paenimyroides</taxon>
    </lineage>
</organism>
<dbReference type="EMBL" id="FNXE01000021">
    <property type="protein sequence ID" value="SEH83326.1"/>
    <property type="molecule type" value="Genomic_DNA"/>
</dbReference>
<dbReference type="STRING" id="1159016.SAMN02927937_01678"/>
<evidence type="ECO:0000313" key="2">
    <source>
        <dbReference type="Proteomes" id="UP000199634"/>
    </source>
</evidence>
<evidence type="ECO:0000313" key="1">
    <source>
        <dbReference type="EMBL" id="SEH83326.1"/>
    </source>
</evidence>
<dbReference type="OrthoDB" id="1341439at2"/>
<name>A0A1H6LB42_9FLAO</name>
<sequence>MNRFFLYAVAIAALCSACETDNEVFATQTNNPTNTLHQAKGVEVNDYQIYQSILNSFVYDKQHTYQENLLRFEQHVNRQILNYVPQETYKYEKLNNEQLLVLEQADVDFIEQLVYTRETKQAIYVILSNSFNSETIGLITNENERHLIETLFALHSNGNGDDDLLNDKRSIAFAYGAQYSFTQAVLYAGAIELKKHQ</sequence>